<proteinExistence type="predicted"/>
<dbReference type="Proteomes" id="UP000663831">
    <property type="component" value="Unassembled WGS sequence"/>
</dbReference>
<evidence type="ECO:0000313" key="2">
    <source>
        <dbReference type="Proteomes" id="UP000663831"/>
    </source>
</evidence>
<reference evidence="1" key="1">
    <citation type="submission" date="2021-01" db="EMBL/GenBank/DDBJ databases">
        <authorList>
            <person name="Kaushik A."/>
        </authorList>
    </citation>
    <scope>NUCLEOTIDE SEQUENCE</scope>
    <source>
        <strain evidence="1">AG3-1AP</strain>
    </source>
</reference>
<sequence length="322" mass="35971">MTDWHPNALNLLDKYVPRTPEDPTEPILRALVAHAPTKRGQQNLCQDILKCGGTATTEEIDISERLYNLGQYYVSALLVPMLRGGETSRKTRIHLSKETNLVPTISPLLIEQAKHDLEKTQVLALVRDNYRCVISGVPDFLACETHLVQDPDAREIAFTTAARILPLSFAGGGESASVWTALSKFSGMDVASELSGHNINRLGNIFTVTIRDHWPFSGLYAWLEAVEDQEHTYRVVKSLPVIKLPTGKITFTSSHPELELPNPRFIAIHAACAKAIWSSRTSRYLHRIVQDWEELPVLAEDGSSHVLFHALHSITPRMIISE</sequence>
<accession>A0A8H3A2E6</accession>
<protein>
    <recommendedName>
        <fullName evidence="3">HNH nuclease domain-containing protein</fullName>
    </recommendedName>
</protein>
<gene>
    <name evidence="1" type="ORF">RDB_LOCUS11671</name>
</gene>
<dbReference type="EMBL" id="CAJMWV010000440">
    <property type="protein sequence ID" value="CAE6396208.1"/>
    <property type="molecule type" value="Genomic_DNA"/>
</dbReference>
<comment type="caution">
    <text evidence="1">The sequence shown here is derived from an EMBL/GenBank/DDBJ whole genome shotgun (WGS) entry which is preliminary data.</text>
</comment>
<evidence type="ECO:0008006" key="3">
    <source>
        <dbReference type="Google" id="ProtNLM"/>
    </source>
</evidence>
<organism evidence="1 2">
    <name type="scientific">Rhizoctonia solani</name>
    <dbReference type="NCBI Taxonomy" id="456999"/>
    <lineage>
        <taxon>Eukaryota</taxon>
        <taxon>Fungi</taxon>
        <taxon>Dikarya</taxon>
        <taxon>Basidiomycota</taxon>
        <taxon>Agaricomycotina</taxon>
        <taxon>Agaricomycetes</taxon>
        <taxon>Cantharellales</taxon>
        <taxon>Ceratobasidiaceae</taxon>
        <taxon>Rhizoctonia</taxon>
    </lineage>
</organism>
<name>A0A8H3A2E6_9AGAM</name>
<evidence type="ECO:0000313" key="1">
    <source>
        <dbReference type="EMBL" id="CAE6396208.1"/>
    </source>
</evidence>
<dbReference type="AlphaFoldDB" id="A0A8H3A2E6"/>
<dbReference type="OrthoDB" id="2104739at2759"/>